<dbReference type="CDD" id="cd03230">
    <property type="entry name" value="ABC_DR_subfamily_A"/>
    <property type="match status" value="1"/>
</dbReference>
<name>A0A9X2MLQ3_9BACL</name>
<proteinExistence type="predicted"/>
<dbReference type="EMBL" id="JANIPJ010000001">
    <property type="protein sequence ID" value="MCR2802540.1"/>
    <property type="molecule type" value="Genomic_DNA"/>
</dbReference>
<dbReference type="GO" id="GO:0005524">
    <property type="term" value="F:ATP binding"/>
    <property type="evidence" value="ECO:0007669"/>
    <property type="project" value="UniProtKB-KW"/>
</dbReference>
<dbReference type="InterPro" id="IPR003439">
    <property type="entry name" value="ABC_transporter-like_ATP-bd"/>
</dbReference>
<evidence type="ECO:0000259" key="4">
    <source>
        <dbReference type="PROSITE" id="PS50893"/>
    </source>
</evidence>
<dbReference type="Gene3D" id="3.40.50.300">
    <property type="entry name" value="P-loop containing nucleotide triphosphate hydrolases"/>
    <property type="match status" value="1"/>
</dbReference>
<evidence type="ECO:0000256" key="1">
    <source>
        <dbReference type="ARBA" id="ARBA00022448"/>
    </source>
</evidence>
<evidence type="ECO:0000313" key="5">
    <source>
        <dbReference type="EMBL" id="MCR2802540.1"/>
    </source>
</evidence>
<sequence length="249" mass="27481">METILRVSQLTGGYTPRRPVLHGIDFELRAGEMVGLIGLNGAGKSTTIKHILGLMHPHEGDVKVAGVSLQESPQQYRSAFAYVPETPVLFDELTVEEHLRLSAMAYQVPEEQYEQSAASLLEQYQMVPKRKAFASHLSKGMKQKVMIMSALLAAPPLYIIDEPFLGLDPLGIRSLLDQLVEVKRRGAAILMSSHILSTVETYCDRFIVMHQGRIAAQGDLDAIRSAAGMEQRSGSLEDAFYRLVTGGDR</sequence>
<keyword evidence="2" id="KW-0547">Nucleotide-binding</keyword>
<evidence type="ECO:0000313" key="6">
    <source>
        <dbReference type="Proteomes" id="UP001141950"/>
    </source>
</evidence>
<dbReference type="Proteomes" id="UP001141950">
    <property type="component" value="Unassembled WGS sequence"/>
</dbReference>
<dbReference type="RefSeq" id="WP_257442074.1">
    <property type="nucleotide sequence ID" value="NZ_JANIPJ010000001.1"/>
</dbReference>
<dbReference type="Pfam" id="PF00005">
    <property type="entry name" value="ABC_tran"/>
    <property type="match status" value="1"/>
</dbReference>
<dbReference type="InterPro" id="IPR051782">
    <property type="entry name" value="ABC_Transporter_VariousFunc"/>
</dbReference>
<keyword evidence="3 5" id="KW-0067">ATP-binding</keyword>
<keyword evidence="6" id="KW-1185">Reference proteome</keyword>
<feature type="domain" description="ABC transporter" evidence="4">
    <location>
        <begin position="5"/>
        <end position="236"/>
    </location>
</feature>
<evidence type="ECO:0000256" key="2">
    <source>
        <dbReference type="ARBA" id="ARBA00022741"/>
    </source>
</evidence>
<comment type="caution">
    <text evidence="5">The sequence shown here is derived from an EMBL/GenBank/DDBJ whole genome shotgun (WGS) entry which is preliminary data.</text>
</comment>
<dbReference type="PANTHER" id="PTHR42939:SF5">
    <property type="entry name" value="ABC-TYPE TRANSPORTER ATP-BINDING PROTEIN ECSA"/>
    <property type="match status" value="1"/>
</dbReference>
<protein>
    <submittedName>
        <fullName evidence="5">ABC transporter ATP-binding protein</fullName>
    </submittedName>
</protein>
<dbReference type="SUPFAM" id="SSF52540">
    <property type="entry name" value="P-loop containing nucleoside triphosphate hydrolases"/>
    <property type="match status" value="1"/>
</dbReference>
<dbReference type="PROSITE" id="PS50893">
    <property type="entry name" value="ABC_TRANSPORTER_2"/>
    <property type="match status" value="1"/>
</dbReference>
<dbReference type="InterPro" id="IPR027417">
    <property type="entry name" value="P-loop_NTPase"/>
</dbReference>
<dbReference type="InterPro" id="IPR003593">
    <property type="entry name" value="AAA+_ATPase"/>
</dbReference>
<accession>A0A9X2MLQ3</accession>
<dbReference type="GO" id="GO:0016887">
    <property type="term" value="F:ATP hydrolysis activity"/>
    <property type="evidence" value="ECO:0007669"/>
    <property type="project" value="InterPro"/>
</dbReference>
<dbReference type="AlphaFoldDB" id="A0A9X2MLQ3"/>
<evidence type="ECO:0000256" key="3">
    <source>
        <dbReference type="ARBA" id="ARBA00022840"/>
    </source>
</evidence>
<dbReference type="SMART" id="SM00382">
    <property type="entry name" value="AAA"/>
    <property type="match status" value="1"/>
</dbReference>
<keyword evidence="1" id="KW-0813">Transport</keyword>
<gene>
    <name evidence="5" type="ORF">NQZ67_01475</name>
</gene>
<organism evidence="5 6">
    <name type="scientific">Paenibacillus soyae</name>
    <dbReference type="NCBI Taxonomy" id="2969249"/>
    <lineage>
        <taxon>Bacteria</taxon>
        <taxon>Bacillati</taxon>
        <taxon>Bacillota</taxon>
        <taxon>Bacilli</taxon>
        <taxon>Bacillales</taxon>
        <taxon>Paenibacillaceae</taxon>
        <taxon>Paenibacillus</taxon>
    </lineage>
</organism>
<dbReference type="PANTHER" id="PTHR42939">
    <property type="entry name" value="ABC TRANSPORTER ATP-BINDING PROTEIN ALBC-RELATED"/>
    <property type="match status" value="1"/>
</dbReference>
<reference evidence="5" key="1">
    <citation type="submission" date="2022-08" db="EMBL/GenBank/DDBJ databases">
        <title>The genomic sequence of strain Paenibacillus sp. SCIV0701.</title>
        <authorList>
            <person name="Zhao H."/>
        </authorList>
    </citation>
    <scope>NUCLEOTIDE SEQUENCE</scope>
    <source>
        <strain evidence="5">SCIV0701</strain>
    </source>
</reference>